<keyword evidence="2" id="KW-1185">Reference proteome</keyword>
<name>A0A6M6JIR3_9PSEU</name>
<evidence type="ECO:0000313" key="1">
    <source>
        <dbReference type="EMBL" id="QJY47918.1"/>
    </source>
</evidence>
<dbReference type="RefSeq" id="WP_172161063.1">
    <property type="nucleotide sequence ID" value="NZ_CP053564.1"/>
</dbReference>
<sequence>MTSTDSFLTARHATVADLVALLQAQHAAKLDVVASACHLLAQNGRLRLIGVGEPHLTADGVTVGETLLRPNATADAGIAEKLGIPLPYLRRLRAEQVGLYDANVNTWLGEEPDRRFLIRGLHDPDGGTGVARAFLSDSYRMVDNLDVLMAVLEGIRTAGVPVDIAGCDLTERRMYVKVRAPQVAEYAPELLAGYRSPFTGARGADNPVVFAGFVVSNSETGHGSFSLTPQLTVQVCDNGMTITKDAVREVHLGGRLSDGVVRWSADTQDAVLDLVVKQARDAVATFLDHGYVRAKLAEITRDAEVAIGDPAATLEHVGKALRFTAEAQATILAHFISGSDITSGGVLHAVTSAAQTLDDADAAHDLERHGLRAMALAAAHAA</sequence>
<organism evidence="1 2">
    <name type="scientific">Pseudonocardia broussonetiae</name>
    <dbReference type="NCBI Taxonomy" id="2736640"/>
    <lineage>
        <taxon>Bacteria</taxon>
        <taxon>Bacillati</taxon>
        <taxon>Actinomycetota</taxon>
        <taxon>Actinomycetes</taxon>
        <taxon>Pseudonocardiales</taxon>
        <taxon>Pseudonocardiaceae</taxon>
        <taxon>Pseudonocardia</taxon>
    </lineage>
</organism>
<dbReference type="EMBL" id="CP053564">
    <property type="protein sequence ID" value="QJY47918.1"/>
    <property type="molecule type" value="Genomic_DNA"/>
</dbReference>
<protein>
    <submittedName>
        <fullName evidence="1">DUF932 domain-containing protein</fullName>
    </submittedName>
</protein>
<evidence type="ECO:0000313" key="2">
    <source>
        <dbReference type="Proteomes" id="UP000505377"/>
    </source>
</evidence>
<dbReference type="AlphaFoldDB" id="A0A6M6JIR3"/>
<accession>A0A6M6JIR3</accession>
<reference evidence="1 2" key="1">
    <citation type="submission" date="2020-05" db="EMBL/GenBank/DDBJ databases">
        <authorList>
            <person name="Mo P."/>
        </authorList>
    </citation>
    <scope>NUCLEOTIDE SEQUENCE [LARGE SCALE GENOMIC DNA]</scope>
    <source>
        <strain evidence="1 2">Gen01</strain>
    </source>
</reference>
<gene>
    <name evidence="1" type="ORF">HOP40_20700</name>
</gene>
<dbReference type="KEGG" id="pbro:HOP40_20700"/>
<dbReference type="Proteomes" id="UP000505377">
    <property type="component" value="Chromosome"/>
</dbReference>
<proteinExistence type="predicted"/>